<feature type="chain" id="PRO_5042047859" evidence="1">
    <location>
        <begin position="24"/>
        <end position="90"/>
    </location>
</feature>
<protein>
    <submittedName>
        <fullName evidence="2">Uncharacterized protein</fullName>
    </submittedName>
</protein>
<dbReference type="Proteomes" id="UP000312102">
    <property type="component" value="Chromosome"/>
</dbReference>
<evidence type="ECO:0000256" key="1">
    <source>
        <dbReference type="SAM" id="SignalP"/>
    </source>
</evidence>
<dbReference type="RefSeq" id="WP_139882942.1">
    <property type="nucleotide sequence ID" value="NZ_CP040986.1"/>
</dbReference>
<dbReference type="AlphaFoldDB" id="A0AAE6KNZ4"/>
<gene>
    <name evidence="2" type="ORF">FIT61_02160</name>
</gene>
<reference evidence="2 3" key="1">
    <citation type="journal article" date="2019" name="ISME J.">
        <title>Evolution in action: habitat transition from sediment to the pelagial leads to genome streamlining in Methylophilaceae.</title>
        <authorList>
            <person name="Salcher M."/>
            <person name="Schaefle D."/>
            <person name="Kaspar M."/>
            <person name="Neuenschwander S.M."/>
            <person name="Ghai R."/>
        </authorList>
    </citation>
    <scope>NUCLEOTIDE SEQUENCE [LARGE SCALE GENOMIC DNA]</scope>
    <source>
        <strain evidence="2 3">MMS-RI-1</strain>
    </source>
</reference>
<keyword evidence="3" id="KW-1185">Reference proteome</keyword>
<name>A0AAE6KNZ4_9PROT</name>
<organism evidence="2 3">
    <name type="scientific">Candidatus Methylopumilus rimovensis</name>
    <dbReference type="NCBI Taxonomy" id="2588535"/>
    <lineage>
        <taxon>Bacteria</taxon>
        <taxon>Pseudomonadati</taxon>
        <taxon>Pseudomonadota</taxon>
        <taxon>Betaproteobacteria</taxon>
        <taxon>Nitrosomonadales</taxon>
        <taxon>Methylophilaceae</taxon>
        <taxon>Candidatus Methylopumilus</taxon>
    </lineage>
</organism>
<sequence length="90" mass="10103">MKTKNLIAVLSAGILLAVASAYADENKDTKFNINNQNLSKRPYSQAPIESKKDNFEGATLINEQVEEDTKHKPMRLHMLGRQPYAVKNSD</sequence>
<dbReference type="KEGG" id="mrk:FIT61_02160"/>
<evidence type="ECO:0000313" key="3">
    <source>
        <dbReference type="Proteomes" id="UP000312102"/>
    </source>
</evidence>
<proteinExistence type="predicted"/>
<dbReference type="EMBL" id="CP040986">
    <property type="protein sequence ID" value="QDD13276.1"/>
    <property type="molecule type" value="Genomic_DNA"/>
</dbReference>
<accession>A0AAE6KNZ4</accession>
<evidence type="ECO:0000313" key="2">
    <source>
        <dbReference type="EMBL" id="QDD13276.1"/>
    </source>
</evidence>
<keyword evidence="1" id="KW-0732">Signal</keyword>
<feature type="signal peptide" evidence="1">
    <location>
        <begin position="1"/>
        <end position="23"/>
    </location>
</feature>